<protein>
    <submittedName>
        <fullName evidence="2">Uncharacterized protein</fullName>
    </submittedName>
</protein>
<evidence type="ECO:0000313" key="3">
    <source>
        <dbReference type="Proteomes" id="UP000663823"/>
    </source>
</evidence>
<reference evidence="2" key="1">
    <citation type="submission" date="2021-02" db="EMBL/GenBank/DDBJ databases">
        <authorList>
            <person name="Nowell W R."/>
        </authorList>
    </citation>
    <scope>NUCLEOTIDE SEQUENCE</scope>
</reference>
<gene>
    <name evidence="2" type="ORF">OTI717_LOCUS33496</name>
</gene>
<feature type="region of interest" description="Disordered" evidence="1">
    <location>
        <begin position="12"/>
        <end position="35"/>
    </location>
</feature>
<evidence type="ECO:0000256" key="1">
    <source>
        <dbReference type="SAM" id="MobiDB-lite"/>
    </source>
</evidence>
<accession>A0A819U7B8</accession>
<name>A0A819U7B8_9BILA</name>
<proteinExistence type="predicted"/>
<organism evidence="2 3">
    <name type="scientific">Rotaria sordida</name>
    <dbReference type="NCBI Taxonomy" id="392033"/>
    <lineage>
        <taxon>Eukaryota</taxon>
        <taxon>Metazoa</taxon>
        <taxon>Spiralia</taxon>
        <taxon>Gnathifera</taxon>
        <taxon>Rotifera</taxon>
        <taxon>Eurotatoria</taxon>
        <taxon>Bdelloidea</taxon>
        <taxon>Philodinida</taxon>
        <taxon>Philodinidae</taxon>
        <taxon>Rotaria</taxon>
    </lineage>
</organism>
<comment type="caution">
    <text evidence="2">The sequence shown here is derived from an EMBL/GenBank/DDBJ whole genome shotgun (WGS) entry which is preliminary data.</text>
</comment>
<dbReference type="EMBL" id="CAJOAX010011099">
    <property type="protein sequence ID" value="CAF4087176.1"/>
    <property type="molecule type" value="Genomic_DNA"/>
</dbReference>
<dbReference type="Proteomes" id="UP000663823">
    <property type="component" value="Unassembled WGS sequence"/>
</dbReference>
<evidence type="ECO:0000313" key="2">
    <source>
        <dbReference type="EMBL" id="CAF4087176.1"/>
    </source>
</evidence>
<dbReference type="AlphaFoldDB" id="A0A819U7B8"/>
<sequence length="71" mass="7842">MDAIKAGIEKAKETVQGKKAEEEARKASDPTVKPSERVDAAVEYGKAKMKEAEHAFLFILIPAQMFIDFTS</sequence>